<dbReference type="InterPro" id="IPR007730">
    <property type="entry name" value="SPOR-like_dom"/>
</dbReference>
<accession>A0AAE3TAT0</accession>
<organism evidence="5 6">
    <name type="scientific">Stygiobacter electus</name>
    <dbReference type="NCBI Taxonomy" id="3032292"/>
    <lineage>
        <taxon>Bacteria</taxon>
        <taxon>Pseudomonadati</taxon>
        <taxon>Ignavibacteriota</taxon>
        <taxon>Ignavibacteria</taxon>
        <taxon>Ignavibacteriales</taxon>
        <taxon>Melioribacteraceae</taxon>
        <taxon>Stygiobacter</taxon>
    </lineage>
</organism>
<feature type="coiled-coil region" evidence="1">
    <location>
        <begin position="393"/>
        <end position="420"/>
    </location>
</feature>
<dbReference type="RefSeq" id="WP_321534338.1">
    <property type="nucleotide sequence ID" value="NZ_JARGDL010000001.1"/>
</dbReference>
<proteinExistence type="predicted"/>
<feature type="domain" description="SPOR" evidence="4">
    <location>
        <begin position="826"/>
        <end position="896"/>
    </location>
</feature>
<dbReference type="PROSITE" id="PS51724">
    <property type="entry name" value="SPOR"/>
    <property type="match status" value="1"/>
</dbReference>
<feature type="region of interest" description="Disordered" evidence="2">
    <location>
        <begin position="699"/>
        <end position="722"/>
    </location>
</feature>
<feature type="coiled-coil region" evidence="1">
    <location>
        <begin position="271"/>
        <end position="308"/>
    </location>
</feature>
<feature type="transmembrane region" description="Helical" evidence="3">
    <location>
        <begin position="663"/>
        <end position="685"/>
    </location>
</feature>
<evidence type="ECO:0000256" key="1">
    <source>
        <dbReference type="SAM" id="Coils"/>
    </source>
</evidence>
<dbReference type="EMBL" id="JARGDL010000001">
    <property type="protein sequence ID" value="MDF1610573.1"/>
    <property type="molecule type" value="Genomic_DNA"/>
</dbReference>
<dbReference type="Pfam" id="PF05036">
    <property type="entry name" value="SPOR"/>
    <property type="match status" value="1"/>
</dbReference>
<reference evidence="5" key="1">
    <citation type="submission" date="2023-03" db="EMBL/GenBank/DDBJ databases">
        <title>Stygiobacter electus gen. nov., sp. nov., facultatively anaerobic thermotolerant bacterium of the class Ignavibacteria from a well of Yessentuki mineral water deposit.</title>
        <authorList>
            <person name="Podosokorskaya O.A."/>
            <person name="Elcheninov A.G."/>
            <person name="Petrova N.F."/>
            <person name="Zavarzina D.G."/>
            <person name="Kublanov I.V."/>
            <person name="Merkel A.Y."/>
        </authorList>
    </citation>
    <scope>NUCLEOTIDE SEQUENCE</scope>
    <source>
        <strain evidence="5">09-Me</strain>
    </source>
</reference>
<evidence type="ECO:0000256" key="2">
    <source>
        <dbReference type="SAM" id="MobiDB-lite"/>
    </source>
</evidence>
<keyword evidence="3" id="KW-1133">Transmembrane helix</keyword>
<protein>
    <submittedName>
        <fullName evidence="5">SPOR domain-containing protein</fullName>
    </submittedName>
</protein>
<dbReference type="InterPro" id="IPR036680">
    <property type="entry name" value="SPOR-like_sf"/>
</dbReference>
<dbReference type="SUPFAM" id="SSF110997">
    <property type="entry name" value="Sporulation related repeat"/>
    <property type="match status" value="1"/>
</dbReference>
<feature type="compositionally biased region" description="Polar residues" evidence="2">
    <location>
        <begin position="700"/>
        <end position="709"/>
    </location>
</feature>
<keyword evidence="3" id="KW-0472">Membrane</keyword>
<keyword evidence="6" id="KW-1185">Reference proteome</keyword>
<dbReference type="Gene3D" id="3.30.70.1070">
    <property type="entry name" value="Sporulation related repeat"/>
    <property type="match status" value="1"/>
</dbReference>
<keyword evidence="3" id="KW-0812">Transmembrane</keyword>
<evidence type="ECO:0000313" key="5">
    <source>
        <dbReference type="EMBL" id="MDF1610573.1"/>
    </source>
</evidence>
<keyword evidence="1" id="KW-0175">Coiled coil</keyword>
<dbReference type="GO" id="GO:0042834">
    <property type="term" value="F:peptidoglycan binding"/>
    <property type="evidence" value="ECO:0007669"/>
    <property type="project" value="InterPro"/>
</dbReference>
<evidence type="ECO:0000313" key="6">
    <source>
        <dbReference type="Proteomes" id="UP001221302"/>
    </source>
</evidence>
<gene>
    <name evidence="5" type="ORF">P0M35_00285</name>
</gene>
<dbReference type="AlphaFoldDB" id="A0AAE3TAT0"/>
<evidence type="ECO:0000259" key="4">
    <source>
        <dbReference type="PROSITE" id="PS51724"/>
    </source>
</evidence>
<evidence type="ECO:0000256" key="3">
    <source>
        <dbReference type="SAM" id="Phobius"/>
    </source>
</evidence>
<sequence length="896" mass="103527">MNTAELKKRISEVLGVSSTQSEIAYEIFLEKLSKFLSFGITLKVPRVGFFQLKESYDDNPRQILFASLPEDYSATSKNFYLTLDVQNNSKNNFEIDSQVFSIGVGKPLLPLINEDTEHESEISFEMLKKSIEERTKELLSESDQIPNYNIWDEFLYEDNDENLFDNDSATHEIVIKNQIENNENLIDKLLEQTDFTIENDFNEVDQDEIINQEINEETNNLDITIPDDISINSLLDEEIEIDEKNEIEQENIETSLTDLEVSNSNDTNEKLKQISSFAEELKNQIDELKKISNEIIGEESAIENKEKENDDNSIIKMENIDLSSQQEETNIETSSEPVVESESLNQTNEDELNLSNLLDDERSINNQIKVEPPASSKELIIDEYFIPQNGIINIEENELKQIVQNEIDNLDKNHNEENNSDVLNKLLTEEQLKKIDINENEIDNEVELSSTEETVSNKIEWNWGDELKEEFGLGNLESIEFQESQETIQEIKKETKLIEEEISDNYEDTPTTELRKTKVDLFTKLEETLEREISFLKQEVENKEEEIHFEKPEVKEDFIEEVLDSKNENKSSTNDIEFKDEKVILDFKTPPPQYEFIEERPVENRPSKENEVEPLLKPPKKITIILSPEEQENLIEKKTITKTLEDSETEVEIIQKPTEKKNYLKIISIVLASAIVLTVSIFFVLKFVMSNKGEIKEGINNKSNSTQSFKTEKPKNEINPNQNISVTENQTQNTTDALSIDEYSDFPITATPPKPIKSGNEINVEQLIPNAKKVETKIITPVEKKNEVQNVALNKNQTQEKKSPIGNKTAEKIKTQNEVRLSNMVFFDGKNYSFQTSSWKNKSLAEIEMNRLRTLGFNAFISEVYLPQKGGKWYRVRIGYFSSEQEALDFKKKNNF</sequence>
<comment type="caution">
    <text evidence="5">The sequence shown here is derived from an EMBL/GenBank/DDBJ whole genome shotgun (WGS) entry which is preliminary data.</text>
</comment>
<name>A0AAE3TAT0_9BACT</name>
<dbReference type="Proteomes" id="UP001221302">
    <property type="component" value="Unassembled WGS sequence"/>
</dbReference>